<dbReference type="InterPro" id="IPR014030">
    <property type="entry name" value="Ketoacyl_synth_N"/>
</dbReference>
<comment type="pathway">
    <text evidence="11">Antibiotic biosynthesis; erythromycin biosynthesis.</text>
</comment>
<dbReference type="InterPro" id="IPR049552">
    <property type="entry name" value="PKS_DH_N"/>
</dbReference>
<feature type="region of interest" description="C-terminal hotdog fold" evidence="14">
    <location>
        <begin position="3101"/>
        <end position="3238"/>
    </location>
</feature>
<dbReference type="Gene3D" id="3.90.180.10">
    <property type="entry name" value="Medium-chain alcohol dehydrogenases, catalytic domain"/>
    <property type="match status" value="1"/>
</dbReference>
<evidence type="ECO:0000313" key="19">
    <source>
        <dbReference type="EMBL" id="AOS63728.1"/>
    </source>
</evidence>
<feature type="active site" description="Proton acceptor; for dehydratase activity" evidence="14">
    <location>
        <position position="3005"/>
    </location>
</feature>
<dbReference type="InterPro" id="IPR055123">
    <property type="entry name" value="SpnB-like_Rossmann"/>
</dbReference>
<evidence type="ECO:0000256" key="2">
    <source>
        <dbReference type="ARBA" id="ARBA00022450"/>
    </source>
</evidence>
<dbReference type="KEGG" id="ahm:TL08_14590"/>
<dbReference type="SUPFAM" id="SSF51735">
    <property type="entry name" value="NAD(P)-binding Rossmann-fold domains"/>
    <property type="match status" value="5"/>
</dbReference>
<dbReference type="GO" id="GO:0006633">
    <property type="term" value="P:fatty acid biosynthetic process"/>
    <property type="evidence" value="ECO:0007669"/>
    <property type="project" value="InterPro"/>
</dbReference>
<dbReference type="InterPro" id="IPR014043">
    <property type="entry name" value="Acyl_transferase_dom"/>
</dbReference>
<dbReference type="InterPro" id="IPR050091">
    <property type="entry name" value="PKS_NRPS_Biosynth_Enz"/>
</dbReference>
<dbReference type="PROSITE" id="PS50075">
    <property type="entry name" value="CARRIER"/>
    <property type="match status" value="2"/>
</dbReference>
<dbReference type="SMART" id="SM00823">
    <property type="entry name" value="PKS_PP"/>
    <property type="match status" value="2"/>
</dbReference>
<dbReference type="PROSITE" id="PS52019">
    <property type="entry name" value="PKS_MFAS_DH"/>
    <property type="match status" value="2"/>
</dbReference>
<keyword evidence="2" id="KW-0596">Phosphopantetheine</keyword>
<dbReference type="InterPro" id="IPR013968">
    <property type="entry name" value="PKS_KR"/>
</dbReference>
<dbReference type="InterPro" id="IPR049551">
    <property type="entry name" value="PKS_DH_C"/>
</dbReference>
<evidence type="ECO:0000256" key="8">
    <source>
        <dbReference type="ARBA" id="ARBA00023315"/>
    </source>
</evidence>
<dbReference type="InterPro" id="IPR006162">
    <property type="entry name" value="Ppantetheine_attach_site"/>
</dbReference>
<reference evidence="20" key="1">
    <citation type="submission" date="2016-03" db="EMBL/GenBank/DDBJ databases">
        <title>Complete genome sequence of the type strain Actinoalloteichus hymeniacidonis DSM 45092.</title>
        <authorList>
            <person name="Schaffert L."/>
            <person name="Albersmeier A."/>
            <person name="Winkler A."/>
            <person name="Kalinowski J."/>
            <person name="Zotchev S."/>
            <person name="Ruckert C."/>
        </authorList>
    </citation>
    <scope>NUCLEOTIDE SEQUENCE [LARGE SCALE GENOMIC DNA]</scope>
    <source>
        <strain evidence="20">HPA177(T) (DSM 45092(T))</strain>
    </source>
</reference>
<dbReference type="Pfam" id="PF16197">
    <property type="entry name" value="KAsynt_C_assoc"/>
    <property type="match status" value="2"/>
</dbReference>
<dbReference type="Pfam" id="PF08659">
    <property type="entry name" value="KR"/>
    <property type="match status" value="2"/>
</dbReference>
<feature type="domain" description="PKS/mFAS DH" evidence="18">
    <location>
        <begin position="931"/>
        <end position="1206"/>
    </location>
</feature>
<dbReference type="Gene3D" id="1.10.1200.10">
    <property type="entry name" value="ACP-like"/>
    <property type="match status" value="2"/>
</dbReference>
<feature type="domain" description="Ketosynthase family 3 (KS3)" evidence="17">
    <location>
        <begin position="33"/>
        <end position="459"/>
    </location>
</feature>
<dbReference type="InterPro" id="IPR016036">
    <property type="entry name" value="Malonyl_transacylase_ACP-bd"/>
</dbReference>
<protein>
    <recommendedName>
        <fullName evidence="13">6-deoxyerythronolide-B synthase</fullName>
        <ecNumber evidence="13">2.3.1.94</ecNumber>
    </recommendedName>
</protein>
<dbReference type="PROSITE" id="PS52004">
    <property type="entry name" value="KS3_2"/>
    <property type="match status" value="2"/>
</dbReference>
<dbReference type="InterPro" id="IPR020843">
    <property type="entry name" value="ER"/>
</dbReference>
<dbReference type="Gene3D" id="3.40.50.11460">
    <property type="match status" value="1"/>
</dbReference>
<evidence type="ECO:0000256" key="15">
    <source>
        <dbReference type="SAM" id="MobiDB-lite"/>
    </source>
</evidence>
<evidence type="ECO:0000256" key="3">
    <source>
        <dbReference type="ARBA" id="ARBA00022553"/>
    </source>
</evidence>
<gene>
    <name evidence="19" type="ORF">TL08_14590</name>
</gene>
<evidence type="ECO:0000256" key="10">
    <source>
        <dbReference type="ARBA" id="ARBA00060158"/>
    </source>
</evidence>
<keyword evidence="7" id="KW-0511">Multifunctional enzyme</keyword>
<dbReference type="Gene3D" id="3.40.50.720">
    <property type="entry name" value="NAD(P)-binding Rossmann-like Domain"/>
    <property type="match status" value="2"/>
</dbReference>
<dbReference type="InterPro" id="IPR002364">
    <property type="entry name" value="Quin_OxRdtase/zeta-crystal_CS"/>
</dbReference>
<dbReference type="PROSITE" id="PS00012">
    <property type="entry name" value="PHOSPHOPANTETHEINE"/>
    <property type="match status" value="1"/>
</dbReference>
<dbReference type="FunFam" id="3.40.47.10:FF:000019">
    <property type="entry name" value="Polyketide synthase type I"/>
    <property type="match status" value="2"/>
</dbReference>
<dbReference type="InterPro" id="IPR036291">
    <property type="entry name" value="NAD(P)-bd_dom_sf"/>
</dbReference>
<dbReference type="SMART" id="SM00825">
    <property type="entry name" value="PKS_KS"/>
    <property type="match status" value="2"/>
</dbReference>
<dbReference type="EC" id="2.3.1.94" evidence="13"/>
<evidence type="ECO:0000256" key="14">
    <source>
        <dbReference type="PROSITE-ProRule" id="PRU01363"/>
    </source>
</evidence>
<dbReference type="SUPFAM" id="SSF53901">
    <property type="entry name" value="Thiolase-like"/>
    <property type="match status" value="2"/>
</dbReference>
<evidence type="ECO:0000256" key="7">
    <source>
        <dbReference type="ARBA" id="ARBA00023268"/>
    </source>
</evidence>
<dbReference type="RefSeq" id="WP_069849605.1">
    <property type="nucleotide sequence ID" value="NZ_CP014859.1"/>
</dbReference>
<dbReference type="Pfam" id="PF13602">
    <property type="entry name" value="ADH_zinc_N_2"/>
    <property type="match status" value="1"/>
</dbReference>
<dbReference type="Gene3D" id="3.40.47.10">
    <property type="match status" value="2"/>
</dbReference>
<keyword evidence="4" id="KW-0808">Transferase</keyword>
<comment type="cofactor">
    <cofactor evidence="1">
        <name>pantetheine 4'-phosphate</name>
        <dbReference type="ChEBI" id="CHEBI:47942"/>
    </cofactor>
</comment>
<dbReference type="SMART" id="SM00826">
    <property type="entry name" value="PKS_DH"/>
    <property type="match status" value="2"/>
</dbReference>
<feature type="domain" description="Carrier" evidence="16">
    <location>
        <begin position="2006"/>
        <end position="2081"/>
    </location>
</feature>
<feature type="region of interest" description="N-terminal hotdog fold" evidence="14">
    <location>
        <begin position="2974"/>
        <end position="3089"/>
    </location>
</feature>
<dbReference type="CDD" id="cd05195">
    <property type="entry name" value="enoyl_red"/>
    <property type="match status" value="1"/>
</dbReference>
<feature type="region of interest" description="N-terminal hotdog fold" evidence="14">
    <location>
        <begin position="931"/>
        <end position="1056"/>
    </location>
</feature>
<feature type="active site" description="Proton donor; for dehydratase activity" evidence="14">
    <location>
        <position position="1130"/>
    </location>
</feature>
<evidence type="ECO:0000256" key="1">
    <source>
        <dbReference type="ARBA" id="ARBA00001957"/>
    </source>
</evidence>
<feature type="region of interest" description="Disordered" evidence="15">
    <location>
        <begin position="3066"/>
        <end position="3090"/>
    </location>
</feature>
<dbReference type="InterPro" id="IPR009081">
    <property type="entry name" value="PP-bd_ACP"/>
</dbReference>
<keyword evidence="6" id="KW-0045">Antibiotic biosynthesis</keyword>
<proteinExistence type="predicted"/>
<dbReference type="InterPro" id="IPR016039">
    <property type="entry name" value="Thiolase-like"/>
</dbReference>
<dbReference type="SMART" id="SM00829">
    <property type="entry name" value="PKS_ER"/>
    <property type="match status" value="1"/>
</dbReference>
<dbReference type="InterPro" id="IPR057326">
    <property type="entry name" value="KR_dom"/>
</dbReference>
<dbReference type="FunFam" id="3.40.50.720:FF:000209">
    <property type="entry name" value="Polyketide synthase Pks12"/>
    <property type="match status" value="1"/>
</dbReference>
<dbReference type="Pfam" id="PF08240">
    <property type="entry name" value="ADH_N"/>
    <property type="match status" value="1"/>
</dbReference>
<dbReference type="InterPro" id="IPR032821">
    <property type="entry name" value="PKS_assoc"/>
</dbReference>
<feature type="domain" description="Carrier" evidence="16">
    <location>
        <begin position="3671"/>
        <end position="3746"/>
    </location>
</feature>
<keyword evidence="5" id="KW-0677">Repeat</keyword>
<dbReference type="SMART" id="SM00822">
    <property type="entry name" value="PKS_KR"/>
    <property type="match status" value="2"/>
</dbReference>
<dbReference type="InterPro" id="IPR001227">
    <property type="entry name" value="Ac_transferase_dom_sf"/>
</dbReference>
<dbReference type="Pfam" id="PF00550">
    <property type="entry name" value="PP-binding"/>
    <property type="match status" value="2"/>
</dbReference>
<evidence type="ECO:0000313" key="20">
    <source>
        <dbReference type="Proteomes" id="UP000095210"/>
    </source>
</evidence>
<dbReference type="Gene3D" id="3.10.129.110">
    <property type="entry name" value="Polyketide synthase dehydratase"/>
    <property type="match status" value="2"/>
</dbReference>
<dbReference type="InterPro" id="IPR018201">
    <property type="entry name" value="Ketoacyl_synth_AS"/>
</dbReference>
<dbReference type="GO" id="GO:0004312">
    <property type="term" value="F:fatty acid synthase activity"/>
    <property type="evidence" value="ECO:0007669"/>
    <property type="project" value="TreeGrafter"/>
</dbReference>
<feature type="active site" description="Proton acceptor; for dehydratase activity" evidence="14">
    <location>
        <position position="963"/>
    </location>
</feature>
<dbReference type="FunFam" id="3.40.366.10:FF:000002">
    <property type="entry name" value="Probable polyketide synthase 2"/>
    <property type="match status" value="1"/>
</dbReference>
<comment type="function">
    <text evidence="10">Involved in the biosynthesis of antibiotic erythromycin via the biosynthesis of its aglycone precursor, 6-deoxyerythronolide B (6-dEB).</text>
</comment>
<evidence type="ECO:0000256" key="4">
    <source>
        <dbReference type="ARBA" id="ARBA00022679"/>
    </source>
</evidence>
<feature type="domain" description="PKS/mFAS DH" evidence="18">
    <location>
        <begin position="2974"/>
        <end position="3238"/>
    </location>
</feature>
<dbReference type="SMART" id="SM01294">
    <property type="entry name" value="PKS_PP_betabranch"/>
    <property type="match status" value="1"/>
</dbReference>
<dbReference type="CDD" id="cd08956">
    <property type="entry name" value="KR_3_FAS_SDR_x"/>
    <property type="match status" value="2"/>
</dbReference>
<keyword evidence="8" id="KW-0012">Acyltransferase</keyword>
<evidence type="ECO:0000256" key="13">
    <source>
        <dbReference type="ARBA" id="ARBA00066981"/>
    </source>
</evidence>
<dbReference type="InterPro" id="IPR016035">
    <property type="entry name" value="Acyl_Trfase/lysoPLipase"/>
</dbReference>
<dbReference type="InterPro" id="IPR020807">
    <property type="entry name" value="PKS_DH"/>
</dbReference>
<dbReference type="InterPro" id="IPR049900">
    <property type="entry name" value="PKS_mFAS_DH"/>
</dbReference>
<dbReference type="PROSITE" id="PS01162">
    <property type="entry name" value="QOR_ZETA_CRYSTAL"/>
    <property type="match status" value="1"/>
</dbReference>
<dbReference type="Pfam" id="PF22953">
    <property type="entry name" value="SpnB_Rossmann"/>
    <property type="match status" value="2"/>
</dbReference>
<dbReference type="SUPFAM" id="SSF47336">
    <property type="entry name" value="ACP-like"/>
    <property type="match status" value="2"/>
</dbReference>
<evidence type="ECO:0000256" key="12">
    <source>
        <dbReference type="ARBA" id="ARBA00063272"/>
    </source>
</evidence>
<dbReference type="GO" id="GO:0047879">
    <property type="term" value="F:erythronolide synthase activity"/>
    <property type="evidence" value="ECO:0007669"/>
    <property type="project" value="UniProtKB-EC"/>
</dbReference>
<keyword evidence="3" id="KW-0597">Phosphoprotein</keyword>
<evidence type="ECO:0000259" key="16">
    <source>
        <dbReference type="PROSITE" id="PS50075"/>
    </source>
</evidence>
<dbReference type="InterPro" id="IPR020841">
    <property type="entry name" value="PKS_Beta-ketoAc_synthase_dom"/>
</dbReference>
<feature type="domain" description="Ketosynthase family 3 (KS3)" evidence="17">
    <location>
        <begin position="2105"/>
        <end position="2520"/>
    </location>
</feature>
<dbReference type="GO" id="GO:0016491">
    <property type="term" value="F:oxidoreductase activity"/>
    <property type="evidence" value="ECO:0007669"/>
    <property type="project" value="InterPro"/>
</dbReference>
<dbReference type="EMBL" id="CP014859">
    <property type="protein sequence ID" value="AOS63728.1"/>
    <property type="molecule type" value="Genomic_DNA"/>
</dbReference>
<dbReference type="Gene3D" id="3.40.366.10">
    <property type="entry name" value="Malonyl-Coenzyme A Acyl Carrier Protein, domain 2"/>
    <property type="match status" value="2"/>
</dbReference>
<evidence type="ECO:0000256" key="6">
    <source>
        <dbReference type="ARBA" id="ARBA00023194"/>
    </source>
</evidence>
<organism evidence="19 20">
    <name type="scientific">Actinoalloteichus hymeniacidonis</name>
    <dbReference type="NCBI Taxonomy" id="340345"/>
    <lineage>
        <taxon>Bacteria</taxon>
        <taxon>Bacillati</taxon>
        <taxon>Actinomycetota</taxon>
        <taxon>Actinomycetes</taxon>
        <taxon>Pseudonocardiales</taxon>
        <taxon>Pseudonocardiaceae</taxon>
        <taxon>Actinoalloteichus</taxon>
    </lineage>
</organism>
<dbReference type="GO" id="GO:0004315">
    <property type="term" value="F:3-oxoacyl-[acyl-carrier-protein] synthase activity"/>
    <property type="evidence" value="ECO:0007669"/>
    <property type="project" value="InterPro"/>
</dbReference>
<dbReference type="PANTHER" id="PTHR43775">
    <property type="entry name" value="FATTY ACID SYNTHASE"/>
    <property type="match status" value="1"/>
</dbReference>
<accession>A0AAC9HR01</accession>
<dbReference type="Pfam" id="PF08990">
    <property type="entry name" value="Docking"/>
    <property type="match status" value="1"/>
</dbReference>
<comment type="catalytic activity">
    <reaction evidence="9">
        <text>6 (S)-methylmalonyl-CoA + propanoyl-CoA + 6 NADPH + 12 H(+) = 6-deoxyerythronolide B + 6 CO2 + 6 NADP(+) + 7 CoA + H2O</text>
        <dbReference type="Rhea" id="RHEA:23068"/>
        <dbReference type="ChEBI" id="CHEBI:15377"/>
        <dbReference type="ChEBI" id="CHEBI:15378"/>
        <dbReference type="ChEBI" id="CHEBI:16089"/>
        <dbReference type="ChEBI" id="CHEBI:16526"/>
        <dbReference type="ChEBI" id="CHEBI:57287"/>
        <dbReference type="ChEBI" id="CHEBI:57327"/>
        <dbReference type="ChEBI" id="CHEBI:57392"/>
        <dbReference type="ChEBI" id="CHEBI:57783"/>
        <dbReference type="ChEBI" id="CHEBI:58349"/>
        <dbReference type="EC" id="2.3.1.94"/>
    </reaction>
</comment>
<feature type="region of interest" description="C-terminal hotdog fold" evidence="14">
    <location>
        <begin position="1069"/>
        <end position="1206"/>
    </location>
</feature>
<dbReference type="SUPFAM" id="SSF55048">
    <property type="entry name" value="Probable ACP-binding domain of malonyl-CoA ACP transacylase"/>
    <property type="match status" value="2"/>
</dbReference>
<dbReference type="SMART" id="SM00827">
    <property type="entry name" value="PKS_AT"/>
    <property type="match status" value="2"/>
</dbReference>
<dbReference type="GO" id="GO:0033068">
    <property type="term" value="P:macrolide biosynthetic process"/>
    <property type="evidence" value="ECO:0007669"/>
    <property type="project" value="UniProtKB-ARBA"/>
</dbReference>
<sequence length="3827" mass="402808">MATDNELRDALKWVTADLHKSKRRISELESQHDEPVAIVGMACRLPGGVRSPEDLWNLVHTGTDAIGEFPADRGWPLDELYHPDPDNPGTCYTREGGFLYDVADFDPEFFGISPREATGMDPQQRQLLEASWEVLERAGIDIAGLRGSRTGVFAGISQQDYALLLNAAPGGMDGHATTGTSNSVVSGRISYVLGLEGPSITVDTACSSSLVALHLAVRALRSGECDLALAGGVTVMSSTAALVTLSRQRALAPDGRSKAFSDDANGTGWGEGVSVLAVERLSDAQRNGHPIVGIIRGTAVNSDGASNGLTAPNGPSQQRVIRAALADAKVAAGDIDVVEAHGTGTSLGDPIEADALLATYGRTRGPDRALWLGSIKSNIGHTQAAAGIAGVIKMVQAMRHQTMPRTLHAERPSTFVDWSAGTVRLLQSERDWPSDGRPRRAGVSSFGISGTNAHVIVEQAPVAEEPAAAVVPAEEIGATLPWVLSARSEPALRGQARRLLAHLADRPELSAADVGLSLATTRTALEHRVALLGGDRDELSTRLTAFAEDTADQDADVIEAAATPGPVVFVFGGQGGQWPEMAHGLLAESPVFAAEAARCAEVLAEFLDWDVLDVLRGAPDAPSMSRTDVIQPVLFTLMVSLAALWRSAGVHPAAVVGHSQGEIVAAYVAGGISLRDAARVVALRSKAMSLVDGRMASVVLSAEDTRARLARYEGLLSLAAVNGPSSSTVGGDPEACREFVAECERDGIRARIITGVATAGHSVLLDPLRDGMLETLAPVQPMTGTIPFYSTLTGAVIDTATLDADYWYRNARHTVLFEPTARTLLADGHTVFLEISPHPMLAVPVREIIEDTGHAASATGTLVRGCGGMSQFRRALARVFVHGGTVDLSGLFPGGDRVELPTYAFQHQHLWATIHAGTGDAGALGLRSLDHPVLGGAMVLADGDGVVLTGRLDLSRQPWLADHPVGDRILFPGTGLLDLAVLAGDQVGCAQVDELTLQVPMVLPTTGGLVVQVRVEAQASDGAREFGIYSRLRDETTELGWTRHASGVLAQPTNAPGVDGLTAWPPAGLDEVDGAAHYERMAAAGYGYGPLFQGLRRLWQGDGEVYAEAALPEAAHSDAGRFGLHPALLDSALHASFVLGDGQDDVRLPFSWRGVRLHAGGATLIRIRMTLTGPDSVSIEVADTTGEPVLTAENLVVRPLGKGDVVPARDEALHQVRWPELATPIEQTPVARAVLRVEGPQLPDGVLPGAAVATGLDDLAAVFEGVGTPADVVVAAGGDESWPPVLAALDLLKSWLADRRFDDARLVFVTTAAVGVEPESTVTDLSGSGVWGLLRSAQSEHPGRFAIVDVDDTADSWTQLPSALATGEVQVAVRGGVLRVPRLGRWDRAGVMLPPPGEAAWRVGNRQPGTIEGLELEPYPEVLGALTEGEIRVDIRAAGLNFKDVVVALNLVPGLSGLGGEVAGVVGAVGPGVTRFAVGDRVMGMTAESLGPVGITDERLLAPMPAGWTFEEAASVPVAFLTAYMGLVDLAQVQPGERLLVHAAAGGVGTAAVQLARHLGLEVYATASPAKQHRLRDWGIPDDRIANSRTLDFEDAFRAASGGAGVDVVLDCLAGEFVDAGLRLLSPGGRFLEMGKTDKRDAEQVARDYPGVRYRVYDLMEAGRDRLGEMLTEIAALIEQGEIRPPTVNVFDVRRARTAFRSLSQAALIGKAVLSVPKPLDPAGTVLVTGGLGMLGALLARHLVAEYGVRHLVLTGRRGPETPGAAELVADLAAQGAQATVVACDVTDREAVTHLVRAVPEAHPLTGVVHTAGALEDGLIETLTVEQTVRVLRAKVDSALVLDELTRDLDLAIFVLFSSLAGTMGGPGQGNYAAANAMLDGLAQRRRATGRAAVSLAWGFWSQRSEMSAHLSDGDLARFSRGGAHLISEEEGLGLFDAALRTGLPTLAPAPFDTAALAAQGDALSPILRGLVRPVTRRRVSAGPGDADGPSLRDRLTPLTVPERDRVLLTLVRTNVATVLGHSDPESVRPAGTFQELGFDSLTGVEFRNRLSTATGLRLPVTLVFDHPTPQKLARYLLGELLGIDAPTPEPEPSAATQRSADAATDPLVIVGMACRYPGGADTPEKLWQLLVDERDAISAMPTDRGWPEQTAGGQRFEGGFLTDVASFDAGFFGITPREAITMDPQQRLMLEAVWEGIERMGTDAHTLRGSRTGVFIGASTQGYSALFDSDSEVMAGYGVTGLSASVVSGRIAYALGLEGPAITVDTACSSSLVALHNAANALRDRECDLAVAGGAAIISSPFLFDDFARQGGLAEDNRCKAFAAGADGTAWAEGVGVVILERLSDARRNGHPVLAVLRGTAINSDGASNGLTAPNGAAQRRVIQAALDRAGLDPSEVDLIEAHGTGTRLGDPIEAHAVLDVYGGERETPVRLGSLKSNIGHAQAAAGVSGVIKAVLALQHGFMPRSLHLDEPSPDVDWTRGRVHLLATGETWPELGRPRRAAVSSFGISGTNAHLILEQAPEAGQAERGAPLPMPWLLSGGTRQALAQQAGRLHDRLAADPELDLVDVAYSLGTTRAALDHRAALPVTDRQSALAGLAELRDGGGRVREAVDGGLAILFTGQGAQRAEMGLGLYQRFPAYASAFDEVCRHLDEQLDRPLREAIGDADLLDRTGYTQPALFAVEVALFRLLQSGGIRPDFLLGHSIGQVTAAHVAGVLSLPDACRLVAARGALMQALPAGGGMLAVALPESETGALLGAGVSVAAVNAPDATVLAGPESELERIAETLAGRGIRVRRLAVSHAFHSALMEPMLAPFADVVAELTFEAPELPIVSDLTGEVVTAQEITDPAYWVRHARESVRFAAGIETLLHSGVRTFLELGPTAVLTPMVTGCLDATDTEAECLPMLSREGDEPALLLAAVAAAHGRGVTVSWPAVLADDGSRRVDLPTYAFQRARYWPEPRWTEDTGLPGTGHPLLPATLPTPAGEVLFAGELSRDRQTWLADHRVQETVIFPGAGFVELATWAGARLGKPALAELELHNPLPLPAESGLRVQVAVADDGRVSIHSSEDGQSWAQHAEGRLDEQSSPPVGGFESWPPVDSVPIEIAASFYDDMVAAGFGYGPTFRGLTAAWRHGTDVLAEVTLPSSSVIGYGLHPALLDAALHALAFRPGASAQSRPKLPFAFTDVSVWRTGATALRVRISETGPDTVTVEAFDVDGAPVARIGSLVLRETTGVRRRDDLYRTEWVPAPVTDAGAVLPKAVHVLLEPAADRLDPAGTHELVGRLLQTVRDFVTQPDDGTRLVVRTVDATAEKPDLAHAAAWGVLCSAQLEHPDRVVLVDTTPGESADAVQIGLRLAQFHGETQVRLRDGQVWVPRLARLTTEPASSLWPHSGTVLITGATGMLGSLFARHLVAEHGVRDLLLLSRTGRQAPGAEALTRELDELGATVDWAACDVSDRQALRTVLDAIPAHRPLRGVLHVAGVVDDGVITSLTPEQVDRVLRVKADATHHLHELTENADLDAFVVFSSAAGTFGSAGQANYAAGNAYADALCRHRRSAGRPAISLAWGPWEEDGGMTAALTDTDRKRIARAGLLAFNPETGVEVFDRAVSAEDATVVPMRIDTKALSGRSGDTTVPVLLRSLAAPKAAQAAAPAEDLARRLAPLSQADRLAALIELVRTEASAVAGLPPGTGIAPTKAFTTAGFDSLMAVEMRNRLVDRTGVRLPATLIFDYPTTADLAGRLVTELDLATPETIDPVAVALDDLERAWQAGTAGEGDRALASRLRVLLARVERGGATATTDATEVDDLGSADAAELLDLISDEFGIR</sequence>
<dbReference type="SUPFAM" id="SSF52151">
    <property type="entry name" value="FabD/lysophospholipase-like"/>
    <property type="match status" value="2"/>
</dbReference>
<dbReference type="Pfam" id="PF00109">
    <property type="entry name" value="ketoacyl-synt"/>
    <property type="match status" value="2"/>
</dbReference>
<dbReference type="Pfam" id="PF21089">
    <property type="entry name" value="PKS_DH_N"/>
    <property type="match status" value="2"/>
</dbReference>
<comment type="subunit">
    <text evidence="12">Homodimer. Erythronolide synthase is composed of EryAI, EryAII and EryAIII multimodular (2 modules) polypeptides each coding for a functional synthase subunit which participates in 2 of the six FAS-like elongation steps required for formation of the polyketide. Module 1, 2, 3, 4, 5, and 6 participating in biosynthesis steps 1, 2, 3, 4, 5, and 6, respectively.</text>
</comment>
<dbReference type="CDD" id="cd00833">
    <property type="entry name" value="PKS"/>
    <property type="match status" value="2"/>
</dbReference>
<feature type="active site" description="Proton donor; for dehydratase activity" evidence="14">
    <location>
        <position position="3160"/>
    </location>
</feature>
<dbReference type="PROSITE" id="PS00606">
    <property type="entry name" value="KS3_1"/>
    <property type="match status" value="2"/>
</dbReference>
<dbReference type="PANTHER" id="PTHR43775:SF51">
    <property type="entry name" value="INACTIVE PHENOLPHTHIOCEROL SYNTHESIS POLYKETIDE SYNTHASE TYPE I PKS1-RELATED"/>
    <property type="match status" value="1"/>
</dbReference>
<name>A0AAC9HR01_9PSEU</name>
<dbReference type="Pfam" id="PF14765">
    <property type="entry name" value="PS-DH"/>
    <property type="match status" value="2"/>
</dbReference>
<dbReference type="Gene3D" id="3.30.70.3290">
    <property type="match status" value="2"/>
</dbReference>
<dbReference type="GO" id="GO:0008270">
    <property type="term" value="F:zinc ion binding"/>
    <property type="evidence" value="ECO:0007669"/>
    <property type="project" value="InterPro"/>
</dbReference>
<dbReference type="InterPro" id="IPR015083">
    <property type="entry name" value="NorB/c/GfsB-D-like_docking"/>
</dbReference>
<evidence type="ECO:0000256" key="5">
    <source>
        <dbReference type="ARBA" id="ARBA00022737"/>
    </source>
</evidence>
<evidence type="ECO:0000259" key="17">
    <source>
        <dbReference type="PROSITE" id="PS52004"/>
    </source>
</evidence>
<dbReference type="InterPro" id="IPR011032">
    <property type="entry name" value="GroES-like_sf"/>
</dbReference>
<dbReference type="InterPro" id="IPR036736">
    <property type="entry name" value="ACP-like_sf"/>
</dbReference>
<dbReference type="FunFam" id="1.10.1200.10:FF:000007">
    <property type="entry name" value="Probable polyketide synthase pks17"/>
    <property type="match status" value="1"/>
</dbReference>
<dbReference type="InterPro" id="IPR014031">
    <property type="entry name" value="Ketoacyl_synth_C"/>
</dbReference>
<dbReference type="Proteomes" id="UP000095210">
    <property type="component" value="Chromosome"/>
</dbReference>
<dbReference type="Pfam" id="PF00698">
    <property type="entry name" value="Acyl_transf_1"/>
    <property type="match status" value="2"/>
</dbReference>
<dbReference type="SUPFAM" id="SSF50129">
    <property type="entry name" value="GroES-like"/>
    <property type="match status" value="1"/>
</dbReference>
<dbReference type="InterPro" id="IPR020806">
    <property type="entry name" value="PKS_PP-bd"/>
</dbReference>
<dbReference type="InterPro" id="IPR042104">
    <property type="entry name" value="PKS_dehydratase_sf"/>
</dbReference>
<evidence type="ECO:0000256" key="11">
    <source>
        <dbReference type="ARBA" id="ARBA00060622"/>
    </source>
</evidence>
<evidence type="ECO:0000256" key="9">
    <source>
        <dbReference type="ARBA" id="ARBA00052442"/>
    </source>
</evidence>
<evidence type="ECO:0000259" key="18">
    <source>
        <dbReference type="PROSITE" id="PS52019"/>
    </source>
</evidence>
<dbReference type="InterPro" id="IPR013154">
    <property type="entry name" value="ADH-like_N"/>
</dbReference>
<dbReference type="GO" id="GO:0031177">
    <property type="term" value="F:phosphopantetheine binding"/>
    <property type="evidence" value="ECO:0007669"/>
    <property type="project" value="InterPro"/>
</dbReference>
<dbReference type="Pfam" id="PF02801">
    <property type="entry name" value="Ketoacyl-synt_C"/>
    <property type="match status" value="2"/>
</dbReference>
<keyword evidence="20" id="KW-1185">Reference proteome</keyword>